<proteinExistence type="predicted"/>
<protein>
    <submittedName>
        <fullName evidence="1">Uncharacterized protein</fullName>
    </submittedName>
</protein>
<dbReference type="AlphaFoldDB" id="A0A927ICE7"/>
<comment type="caution">
    <text evidence="1">The sequence shown here is derived from an EMBL/GenBank/DDBJ whole genome shotgun (WGS) entry which is preliminary data.</text>
</comment>
<organism evidence="1 2">
    <name type="scientific">Streptomyces chumphonensis</name>
    <dbReference type="NCBI Taxonomy" id="1214925"/>
    <lineage>
        <taxon>Bacteria</taxon>
        <taxon>Bacillati</taxon>
        <taxon>Actinomycetota</taxon>
        <taxon>Actinomycetes</taxon>
        <taxon>Kitasatosporales</taxon>
        <taxon>Streptomycetaceae</taxon>
        <taxon>Streptomyces</taxon>
    </lineage>
</organism>
<dbReference type="InterPro" id="IPR045079">
    <property type="entry name" value="Oxoprolinase-like"/>
</dbReference>
<keyword evidence="2" id="KW-1185">Reference proteome</keyword>
<sequence>MRIGVRLGTREIHAALLDGERILGAATAPLDVFAPLGPRETAERVLRTLVAAAPSGVDSVTWDVADVLEASLTRTTAPGPEGEAPAARVASWLPRARPVAALRLVPRPPAVAGAGRHPAALIRSLVGWRGTAPGGHDLFGTELAEADVRAAQRCADAVTEAGISTVAVTATGATACADHEVRAAAAILERHPDLHVCLSHETGGLGLLEREATTVVNAALLAPADHLIACCELTTAALPGGPACWFATGDGGRVSARRLCWLPVLGLGATAATALVAAARQSGTADALVVLVRDGTVTVGQVRDGLPHVEADLPGVGGVRVVTPQPVLTAAPVRSPGTTLTAVRSRHTADVVAALDAPGRETAEEIARLAGRGTVLLTPEADLAAAGAAGTEPGAWLDLLVPVGTGQTLEEVQSQAEHRALALVAAHGAEPGTAAVVRSSATAVGYLSIYRLQIRAGSRPGTEARR</sequence>
<dbReference type="GO" id="GO:0005829">
    <property type="term" value="C:cytosol"/>
    <property type="evidence" value="ECO:0007669"/>
    <property type="project" value="TreeGrafter"/>
</dbReference>
<name>A0A927ICE7_9ACTN</name>
<dbReference type="PANTHER" id="PTHR11365:SF23">
    <property type="entry name" value="HYPOTHETICAL 5-OXOPROLINASE (EUROFUNG)-RELATED"/>
    <property type="match status" value="1"/>
</dbReference>
<dbReference type="EMBL" id="JACXYU010000002">
    <property type="protein sequence ID" value="MBD3931171.1"/>
    <property type="molecule type" value="Genomic_DNA"/>
</dbReference>
<accession>A0A927ICE7</accession>
<dbReference type="GO" id="GO:0006749">
    <property type="term" value="P:glutathione metabolic process"/>
    <property type="evidence" value="ECO:0007669"/>
    <property type="project" value="TreeGrafter"/>
</dbReference>
<dbReference type="RefSeq" id="WP_191208477.1">
    <property type="nucleotide sequence ID" value="NZ_BAABKL010000032.1"/>
</dbReference>
<gene>
    <name evidence="1" type="ORF">IF129_06305</name>
</gene>
<dbReference type="PANTHER" id="PTHR11365">
    <property type="entry name" value="5-OXOPROLINASE RELATED"/>
    <property type="match status" value="1"/>
</dbReference>
<evidence type="ECO:0000313" key="1">
    <source>
        <dbReference type="EMBL" id="MBD3931171.1"/>
    </source>
</evidence>
<dbReference type="GO" id="GO:0017168">
    <property type="term" value="F:5-oxoprolinase (ATP-hydrolyzing) activity"/>
    <property type="evidence" value="ECO:0007669"/>
    <property type="project" value="TreeGrafter"/>
</dbReference>
<evidence type="ECO:0000313" key="2">
    <source>
        <dbReference type="Proteomes" id="UP000632289"/>
    </source>
</evidence>
<dbReference type="Proteomes" id="UP000632289">
    <property type="component" value="Unassembled WGS sequence"/>
</dbReference>
<reference evidence="1" key="1">
    <citation type="submission" date="2020-09" db="EMBL/GenBank/DDBJ databases">
        <title>Secondary metabolite and genome analysis of marine Streptomyces chumphonensis KK1-2T.</title>
        <authorList>
            <person name="Phongsopitanun W."/>
            <person name="Kanchanasin P."/>
            <person name="Pittayakhajonwut P."/>
            <person name="Suwanborirux K."/>
            <person name="Tanasupawat S."/>
        </authorList>
    </citation>
    <scope>NUCLEOTIDE SEQUENCE</scope>
    <source>
        <strain evidence="1">KK1-2</strain>
    </source>
</reference>